<comment type="subcellular location">
    <subcellularLocation>
        <location evidence="1">Secreted</location>
    </subcellularLocation>
</comment>
<evidence type="ECO:0000256" key="6">
    <source>
        <dbReference type="ARBA" id="ARBA00022801"/>
    </source>
</evidence>
<feature type="active site" description="Charge relay system" evidence="9 10">
    <location>
        <position position="431"/>
    </location>
</feature>
<evidence type="ECO:0000313" key="15">
    <source>
        <dbReference type="EMBL" id="ADL11094.1"/>
    </source>
</evidence>
<dbReference type="Proteomes" id="UP000000276">
    <property type="component" value="Chromosome"/>
</dbReference>
<evidence type="ECO:0000256" key="13">
    <source>
        <dbReference type="SAM" id="SignalP"/>
    </source>
</evidence>
<dbReference type="SUPFAM" id="SSF52743">
    <property type="entry name" value="Subtilisin-like"/>
    <property type="match status" value="1"/>
</dbReference>
<dbReference type="PROSITE" id="PS00138">
    <property type="entry name" value="SUBTILASE_SER"/>
    <property type="match status" value="1"/>
</dbReference>
<evidence type="ECO:0000256" key="12">
    <source>
        <dbReference type="SAM" id="MobiDB-lite"/>
    </source>
</evidence>
<dbReference type="PANTHER" id="PTHR43806:SF11">
    <property type="entry name" value="CEREVISIN-RELATED"/>
    <property type="match status" value="1"/>
</dbReference>
<dbReference type="CDD" id="cd07496">
    <property type="entry name" value="Peptidases_S8_13"/>
    <property type="match status" value="1"/>
</dbReference>
<sequence>MKIHPSRTVFSRSGGVSVACAAITCVSLVAAAAPALSVEEPDDSLAVVQRQSAAPAGEAPATRFIVTFNRMTTLDQAKRMKILDKIVKEFSSDASFVRQMFDGSYVVELDPPVPAERIPSLRGALESKAEIAYADIDRVQYSASLAEPNDEHYKFQWHLFDQFGANVDKAWATGADGAETVIAVVDSGITRHADLNSKVLPGYDMISDPKISQDHDGRDNDPTDMGDWTYQGACGRNSRATNSSWHGTHVAGIAAAVTDNHEGVAGVAPNAKILPVRALGRCGGYTSDIADAIVWASGEEVPGVPRNDNPADVINLSLGGQSRCMPIYQNAIDRALSRGATIAVAAGNEDQSTENVQPASCSGVITVGATGPEGHRAVYSNFGRNVVIGAPGGNMHPAFGNHNPGGGILSTVNRGLRGAEASGYSYMEGTSMATPVVSGVIALMKATDPTISPEEIERILRDTARRYTAEPGAGQRKTAHGMGAGLIDAHAAVCAVAARSGRNCDDVRRSPKPSKTTEPVATEPVVEKTPEPISADPVPVELNPSDSLSPEEDLPILETEPAPVIPEEPLPIVRQPKERSGRERTGKEQSKQQQCTRFERLLPWKKCS</sequence>
<keyword evidence="6 10" id="KW-0378">Hydrolase</keyword>
<evidence type="ECO:0000313" key="16">
    <source>
        <dbReference type="Proteomes" id="UP000000276"/>
    </source>
</evidence>
<keyword evidence="16" id="KW-1185">Reference proteome</keyword>
<keyword evidence="7 10" id="KW-0720">Serine protease</keyword>
<name>D9QC18_CORP2</name>
<organism evidence="15 16">
    <name type="scientific">Corynebacterium pseudotuberculosis (strain C231)</name>
    <dbReference type="NCBI Taxonomy" id="681645"/>
    <lineage>
        <taxon>Bacteria</taxon>
        <taxon>Bacillati</taxon>
        <taxon>Actinomycetota</taxon>
        <taxon>Actinomycetes</taxon>
        <taxon>Mycobacteriales</taxon>
        <taxon>Corynebacteriaceae</taxon>
        <taxon>Corynebacterium</taxon>
    </lineage>
</organism>
<dbReference type="PROSITE" id="PS00136">
    <property type="entry name" value="SUBTILASE_ASP"/>
    <property type="match status" value="1"/>
</dbReference>
<gene>
    <name evidence="15" type="ORF">CPC231_08210</name>
</gene>
<proteinExistence type="inferred from homology"/>
<dbReference type="Gene3D" id="3.40.50.200">
    <property type="entry name" value="Peptidase S8/S53 domain"/>
    <property type="match status" value="1"/>
</dbReference>
<dbReference type="RefSeq" id="WP_013242489.1">
    <property type="nucleotide sequence ID" value="NC_017301.2"/>
</dbReference>
<dbReference type="OrthoDB" id="9795680at2"/>
<accession>D9QC18</accession>
<dbReference type="GO" id="GO:0005576">
    <property type="term" value="C:extracellular region"/>
    <property type="evidence" value="ECO:0007669"/>
    <property type="project" value="UniProtKB-SubCell"/>
</dbReference>
<feature type="chain" id="PRO_5038980861" evidence="13">
    <location>
        <begin position="33"/>
        <end position="608"/>
    </location>
</feature>
<dbReference type="KEGG" id="cpq:CPC231_08210"/>
<feature type="region of interest" description="Disordered" evidence="12">
    <location>
        <begin position="500"/>
        <end position="597"/>
    </location>
</feature>
<evidence type="ECO:0000256" key="9">
    <source>
        <dbReference type="PIRSR" id="PIRSR615500-1"/>
    </source>
</evidence>
<keyword evidence="4 10" id="KW-0645">Protease</keyword>
<feature type="active site" description="Charge relay system" evidence="9 10">
    <location>
        <position position="186"/>
    </location>
</feature>
<evidence type="ECO:0000256" key="11">
    <source>
        <dbReference type="RuleBase" id="RU003355"/>
    </source>
</evidence>
<dbReference type="InterPro" id="IPR034176">
    <property type="entry name" value="Peptidases_S8_13"/>
</dbReference>
<dbReference type="InterPro" id="IPR023827">
    <property type="entry name" value="Peptidase_S8_Asp-AS"/>
</dbReference>
<evidence type="ECO:0000256" key="2">
    <source>
        <dbReference type="ARBA" id="ARBA00011073"/>
    </source>
</evidence>
<dbReference type="InterPro" id="IPR022398">
    <property type="entry name" value="Peptidase_S8_His-AS"/>
</dbReference>
<dbReference type="HOGENOM" id="CLU_011263_8_1_11"/>
<dbReference type="InterPro" id="IPR036852">
    <property type="entry name" value="Peptidase_S8/S53_dom_sf"/>
</dbReference>
<evidence type="ECO:0000259" key="14">
    <source>
        <dbReference type="Pfam" id="PF00082"/>
    </source>
</evidence>
<keyword evidence="3" id="KW-0964">Secreted</keyword>
<dbReference type="InterPro" id="IPR000209">
    <property type="entry name" value="Peptidase_S8/S53_dom"/>
</dbReference>
<dbReference type="EMBL" id="CP001829">
    <property type="protein sequence ID" value="ADL11094.1"/>
    <property type="molecule type" value="Genomic_DNA"/>
</dbReference>
<feature type="compositionally biased region" description="Basic and acidic residues" evidence="12">
    <location>
        <begin position="575"/>
        <end position="590"/>
    </location>
</feature>
<dbReference type="GeneID" id="93974034"/>
<evidence type="ECO:0000256" key="3">
    <source>
        <dbReference type="ARBA" id="ARBA00022525"/>
    </source>
</evidence>
<evidence type="ECO:0000256" key="8">
    <source>
        <dbReference type="ARBA" id="ARBA00023145"/>
    </source>
</evidence>
<dbReference type="Pfam" id="PF00082">
    <property type="entry name" value="Peptidase_S8"/>
    <property type="match status" value="1"/>
</dbReference>
<dbReference type="GO" id="GO:0006508">
    <property type="term" value="P:proteolysis"/>
    <property type="evidence" value="ECO:0007669"/>
    <property type="project" value="UniProtKB-KW"/>
</dbReference>
<dbReference type="InterPro" id="IPR050131">
    <property type="entry name" value="Peptidase_S8_subtilisin-like"/>
</dbReference>
<dbReference type="FunFam" id="3.40.50.200:FF:000022">
    <property type="entry name" value="Extracellular protease"/>
    <property type="match status" value="1"/>
</dbReference>
<dbReference type="AlphaFoldDB" id="D9QC18"/>
<reference evidence="15 16" key="1">
    <citation type="journal article" date="2011" name="J. Bacteriol.">
        <title>Complete genome sequence of Corynebacterium pseudotuberculosis I19, a strain isolated from a cow in Israel with bovine mastitis.</title>
        <authorList>
            <consortium name="Consortium: Rede Paraense de Genomica e Proteomica (RPGP)"/>
            <person name="Silva A."/>
            <person name="Schneider M.P."/>
            <person name="Cerdeira L."/>
            <person name="Barbosa M.S."/>
            <person name="Ramos R.T."/>
            <person name="Carneiro A.R."/>
            <person name="Santos R."/>
            <person name="Lima M."/>
            <person name="D'Afonseca V."/>
            <person name="Almeida S.S."/>
            <person name="Santos A.R."/>
            <person name="Soares S.C."/>
            <person name="Pinto A.C."/>
            <person name="Ali A."/>
            <person name="Dorella F.A."/>
            <person name="Rocha F."/>
            <person name="de Abreu V.A."/>
            <person name="Trost E."/>
            <person name="Tauch A."/>
            <person name="Shpigel N."/>
            <person name="Miyoshi A."/>
            <person name="Azevedo V."/>
        </authorList>
    </citation>
    <scope>NUCLEOTIDE SEQUENCE [LARGE SCALE GENOMIC DNA]</scope>
    <source>
        <strain evidence="15 16">C231</strain>
    </source>
</reference>
<dbReference type="InterPro" id="IPR023828">
    <property type="entry name" value="Peptidase_S8_Ser-AS"/>
</dbReference>
<dbReference type="PATRIC" id="fig|681645.3.peg.1711"/>
<dbReference type="PANTHER" id="PTHR43806">
    <property type="entry name" value="PEPTIDASE S8"/>
    <property type="match status" value="1"/>
</dbReference>
<keyword evidence="5 13" id="KW-0732">Signal</keyword>
<comment type="similarity">
    <text evidence="2 10 11">Belongs to the peptidase S8 family.</text>
</comment>
<keyword evidence="8" id="KW-0865">Zymogen</keyword>
<reference evidence="15 16" key="2">
    <citation type="journal article" date="2011" name="PLoS ONE">
        <title>Evidence for reductive genome evolution and lateral acquisition of virulence functions in two Corynebacterium pseudotuberculosis strains.</title>
        <authorList>
            <person name="Ruiz J.C."/>
            <person name="D'Afonseca V."/>
            <person name="Silva A."/>
            <person name="Ali A."/>
            <person name="Pinto A.C."/>
            <person name="Santos A.R."/>
            <person name="Rocha A.A."/>
            <person name="Lopes D.O."/>
            <person name="Dorella F.A."/>
            <person name="Pacheco L.G."/>
            <person name="Costa M.P."/>
            <person name="Turk M.Z."/>
            <person name="Seyffert N."/>
            <person name="Moraes P.M."/>
            <person name="Soares S.C."/>
            <person name="Almeida S.S."/>
            <person name="Castro T.L."/>
            <person name="Abreu V.A."/>
            <person name="Trost E."/>
            <person name="Baumbach J."/>
            <person name="Tauch A."/>
            <person name="Schneider M.P."/>
            <person name="McCulloch J."/>
            <person name="Cerdeira L.T."/>
            <person name="Ramos R.T."/>
            <person name="Zerlotini A."/>
            <person name="Dominitini A."/>
            <person name="Resende D.M."/>
            <person name="Coser E.M."/>
            <person name="Oliveira L.M."/>
            <person name="Pedrosa A.L."/>
            <person name="Vieira C.U."/>
            <person name="Guimaraes C.T."/>
            <person name="Bartholomeu D.C."/>
            <person name="Oliveira D.M."/>
            <person name="Santos F.R."/>
            <person name="Rabelo E.M."/>
            <person name="Lobo F.P."/>
            <person name="Franco G.R."/>
            <person name="Costa A.F."/>
            <person name="Castro I.M."/>
            <person name="Dias S.R."/>
            <person name="Ferro J.A."/>
            <person name="Ortega J.M."/>
            <person name="Paiva L.V."/>
            <person name="Goulart L.R."/>
            <person name="Almeida J.F."/>
            <person name="Ferro M.I."/>
            <person name="Carneiro N.P."/>
            <person name="Falcao P.R."/>
            <person name="Grynberg P."/>
            <person name="Teixeira S.M."/>
            <person name="Brommonschenkel S."/>
            <person name="Oliveira S.C."/>
            <person name="Meyer R."/>
            <person name="Moore R.J."/>
            <person name="Miyoshi A."/>
            <person name="Oliveira G.C."/>
            <person name="Azevedo V."/>
        </authorList>
    </citation>
    <scope>NUCLEOTIDE SEQUENCE [LARGE SCALE GENOMIC DNA]</scope>
    <source>
        <strain evidence="15 16">C231</strain>
    </source>
</reference>
<dbReference type="STRING" id="681645.CpC231_1632"/>
<dbReference type="GO" id="GO:0004252">
    <property type="term" value="F:serine-type endopeptidase activity"/>
    <property type="evidence" value="ECO:0007669"/>
    <property type="project" value="UniProtKB-UniRule"/>
</dbReference>
<dbReference type="eggNOG" id="COG1404">
    <property type="taxonomic scope" value="Bacteria"/>
</dbReference>
<dbReference type="PROSITE" id="PS00137">
    <property type="entry name" value="SUBTILASE_HIS"/>
    <property type="match status" value="1"/>
</dbReference>
<evidence type="ECO:0000256" key="5">
    <source>
        <dbReference type="ARBA" id="ARBA00022729"/>
    </source>
</evidence>
<dbReference type="InterPro" id="IPR015500">
    <property type="entry name" value="Peptidase_S8_subtilisin-rel"/>
</dbReference>
<evidence type="ECO:0000256" key="1">
    <source>
        <dbReference type="ARBA" id="ARBA00004613"/>
    </source>
</evidence>
<protein>
    <submittedName>
        <fullName evidence="15">S8 family serine peptidase</fullName>
    </submittedName>
</protein>
<evidence type="ECO:0000256" key="7">
    <source>
        <dbReference type="ARBA" id="ARBA00022825"/>
    </source>
</evidence>
<dbReference type="PRINTS" id="PR00723">
    <property type="entry name" value="SUBTILISIN"/>
</dbReference>
<evidence type="ECO:0000256" key="4">
    <source>
        <dbReference type="ARBA" id="ARBA00022670"/>
    </source>
</evidence>
<feature type="domain" description="Peptidase S8/S53" evidence="14">
    <location>
        <begin position="177"/>
        <end position="470"/>
    </location>
</feature>
<feature type="signal peptide" evidence="13">
    <location>
        <begin position="1"/>
        <end position="32"/>
    </location>
</feature>
<evidence type="ECO:0000256" key="10">
    <source>
        <dbReference type="PROSITE-ProRule" id="PRU01240"/>
    </source>
</evidence>
<dbReference type="PROSITE" id="PS51892">
    <property type="entry name" value="SUBTILASE"/>
    <property type="match status" value="1"/>
</dbReference>
<feature type="active site" description="Charge relay system" evidence="9 10">
    <location>
        <position position="246"/>
    </location>
</feature>